<gene>
    <name evidence="9" type="ORF">RE431_15260</name>
</gene>
<evidence type="ECO:0000259" key="6">
    <source>
        <dbReference type="PROSITE" id="PS50109"/>
    </source>
</evidence>
<feature type="domain" description="PAC" evidence="8">
    <location>
        <begin position="330"/>
        <end position="382"/>
    </location>
</feature>
<feature type="domain" description="PAS" evidence="7">
    <location>
        <begin position="642"/>
        <end position="689"/>
    </location>
</feature>
<dbReference type="InterPro" id="IPR003594">
    <property type="entry name" value="HATPase_dom"/>
</dbReference>
<dbReference type="Pfam" id="PF08448">
    <property type="entry name" value="PAS_4"/>
    <property type="match status" value="2"/>
</dbReference>
<organism evidence="9 10">
    <name type="scientific">Christiangramia sediminicola</name>
    <dbReference type="NCBI Taxonomy" id="3073267"/>
    <lineage>
        <taxon>Bacteria</taxon>
        <taxon>Pseudomonadati</taxon>
        <taxon>Bacteroidota</taxon>
        <taxon>Flavobacteriia</taxon>
        <taxon>Flavobacteriales</taxon>
        <taxon>Flavobacteriaceae</taxon>
        <taxon>Christiangramia</taxon>
    </lineage>
</organism>
<proteinExistence type="predicted"/>
<dbReference type="Pfam" id="PF02518">
    <property type="entry name" value="HATPase_c"/>
    <property type="match status" value="1"/>
</dbReference>
<evidence type="ECO:0000256" key="2">
    <source>
        <dbReference type="ARBA" id="ARBA00012438"/>
    </source>
</evidence>
<dbReference type="SMART" id="SM00086">
    <property type="entry name" value="PAC"/>
    <property type="match status" value="4"/>
</dbReference>
<dbReference type="InterPro" id="IPR000700">
    <property type="entry name" value="PAS-assoc_C"/>
</dbReference>
<evidence type="ECO:0000313" key="10">
    <source>
        <dbReference type="Proteomes" id="UP001257234"/>
    </source>
</evidence>
<dbReference type="Gene3D" id="3.30.450.20">
    <property type="entry name" value="PAS domain"/>
    <property type="match status" value="5"/>
</dbReference>
<protein>
    <recommendedName>
        <fullName evidence="2">histidine kinase</fullName>
        <ecNumber evidence="2">2.7.13.3</ecNumber>
    </recommendedName>
</protein>
<dbReference type="PROSITE" id="PS50112">
    <property type="entry name" value="PAS"/>
    <property type="match status" value="4"/>
</dbReference>
<dbReference type="InterPro" id="IPR013656">
    <property type="entry name" value="PAS_4"/>
</dbReference>
<keyword evidence="3" id="KW-0597">Phosphoprotein</keyword>
<feature type="domain" description="PAS" evidence="7">
    <location>
        <begin position="515"/>
        <end position="585"/>
    </location>
</feature>
<name>A0ABU1EUD4_9FLAO</name>
<dbReference type="InterPro" id="IPR036890">
    <property type="entry name" value="HATPase_C_sf"/>
</dbReference>
<keyword evidence="5" id="KW-0418">Kinase</keyword>
<dbReference type="Proteomes" id="UP001257234">
    <property type="component" value="Unassembled WGS sequence"/>
</dbReference>
<reference evidence="10" key="1">
    <citation type="submission" date="2023-07" db="EMBL/GenBank/DDBJ databases">
        <title>Christiangramia sp. SM2212., a novel bacterium of the family Flavobacteriaceae isolated from the sea sediment.</title>
        <authorList>
            <person name="Wang J."/>
            <person name="Zhang X."/>
        </authorList>
    </citation>
    <scope>NUCLEOTIDE SEQUENCE [LARGE SCALE GENOMIC DNA]</scope>
    <source>
        <strain evidence="10">SM2212</strain>
    </source>
</reference>
<dbReference type="InterPro" id="IPR005467">
    <property type="entry name" value="His_kinase_dom"/>
</dbReference>
<comment type="caution">
    <text evidence="9">The sequence shown here is derived from an EMBL/GenBank/DDBJ whole genome shotgun (WGS) entry which is preliminary data.</text>
</comment>
<feature type="domain" description="PAS" evidence="7">
    <location>
        <begin position="383"/>
        <end position="459"/>
    </location>
</feature>
<keyword evidence="10" id="KW-1185">Reference proteome</keyword>
<dbReference type="InterPro" id="IPR052162">
    <property type="entry name" value="Sensor_kinase/Photoreceptor"/>
</dbReference>
<dbReference type="SMART" id="SM00091">
    <property type="entry name" value="PAS"/>
    <property type="match status" value="5"/>
</dbReference>
<dbReference type="CDD" id="cd00130">
    <property type="entry name" value="PAS"/>
    <property type="match status" value="4"/>
</dbReference>
<dbReference type="EC" id="2.7.13.3" evidence="2"/>
<evidence type="ECO:0000256" key="1">
    <source>
        <dbReference type="ARBA" id="ARBA00000085"/>
    </source>
</evidence>
<dbReference type="InterPro" id="IPR001610">
    <property type="entry name" value="PAC"/>
</dbReference>
<evidence type="ECO:0000256" key="5">
    <source>
        <dbReference type="ARBA" id="ARBA00022777"/>
    </source>
</evidence>
<feature type="domain" description="PAS" evidence="7">
    <location>
        <begin position="134"/>
        <end position="207"/>
    </location>
</feature>
<dbReference type="Pfam" id="PF13426">
    <property type="entry name" value="PAS_9"/>
    <property type="match status" value="1"/>
</dbReference>
<dbReference type="InterPro" id="IPR035965">
    <property type="entry name" value="PAS-like_dom_sf"/>
</dbReference>
<accession>A0ABU1EUD4</accession>
<evidence type="ECO:0000259" key="7">
    <source>
        <dbReference type="PROSITE" id="PS50112"/>
    </source>
</evidence>
<feature type="domain" description="Histidine kinase" evidence="6">
    <location>
        <begin position="800"/>
        <end position="1013"/>
    </location>
</feature>
<dbReference type="PANTHER" id="PTHR43304:SF1">
    <property type="entry name" value="PAC DOMAIN-CONTAINING PROTEIN"/>
    <property type="match status" value="1"/>
</dbReference>
<feature type="domain" description="PAC" evidence="8">
    <location>
        <begin position="589"/>
        <end position="641"/>
    </location>
</feature>
<evidence type="ECO:0000313" key="9">
    <source>
        <dbReference type="EMBL" id="MDR5592001.1"/>
    </source>
</evidence>
<evidence type="ECO:0000256" key="4">
    <source>
        <dbReference type="ARBA" id="ARBA00022679"/>
    </source>
</evidence>
<dbReference type="RefSeq" id="WP_309562832.1">
    <property type="nucleotide sequence ID" value="NZ_JAVJIU010000007.1"/>
</dbReference>
<dbReference type="EMBL" id="JAVJIU010000007">
    <property type="protein sequence ID" value="MDR5592001.1"/>
    <property type="molecule type" value="Genomic_DNA"/>
</dbReference>
<dbReference type="SMART" id="SM00387">
    <property type="entry name" value="HATPase_c"/>
    <property type="match status" value="1"/>
</dbReference>
<evidence type="ECO:0000259" key="8">
    <source>
        <dbReference type="PROSITE" id="PS50113"/>
    </source>
</evidence>
<dbReference type="SUPFAM" id="SSF55874">
    <property type="entry name" value="ATPase domain of HSP90 chaperone/DNA topoisomerase II/histidine kinase"/>
    <property type="match status" value="1"/>
</dbReference>
<feature type="domain" description="PAC" evidence="8">
    <location>
        <begin position="730"/>
        <end position="782"/>
    </location>
</feature>
<sequence>MTYGVMDRIFSLIRKNQEYFEFTQVSALDGFLIFNIEDPKSIWLNPKLRSILGYDPALYETREPTKEFIDEENLKLIGGLNKGSTRIFLKHNQGFKIRLSVNTLRINTEDSHCLLVGVNQMEQTSEVKYNLLRKLSRYEKIIEGAELGNWQWNIQTGETIFSDNWAQVLGYSLDELEPTSVKTWESLAHPADQEKCNQELQKHFDGETDYYLTEARMRNKTGDWIWVRDKGKVVTWTNDGEPEWMTGFHVDVTEEKSRLEIKKLFIDQAPSAIAMFDKNLVYVAASNKWLEDYHIKDKEIIGHCHYDIFPNISNEWKEIHRKCLNGEIHSKDEDCYIYPDGTEQWISWEVRPWYTNENTIGGLLMHTADITPIKMAEREIFKRQQLMETVLESIDVGIVACNQNGELTLFNKATKDWHGLPAEKIPQEKLSEYYGLFDIEGKRALELSEIPLLKVLDNGKLESDEIMIKPNNGPHRKVSVNGSQLFDENGKLSGAVVAMHDITKRIEAENKHRISQETFRGSFENAAIGMAIINPDGNWIQINNRVSEIVGYTSEELREFTFRDITHPEDLDLDLKLLNELVEGKRDHYHMDKRYYHKDGHIVYINLAVSLVRNENNEPLFFVSQIIDISKEKIAEAKLKNTLVELEGLLEASTRVSIISIKPDGIITAFNKGAENLLGYTKDEMIGKQTPAIIHSKKEMKSRSREFEEIYGEKHEGVELFKAMAKKNKFDTREWLYKPKNGNMFPVQLTITTIKDEGEIIGYLGVATNISKLKNAERELSNILELTKDQNDRLKNFAHIVSHNLRSHSGNLGMLLDLYVEDHPDQKEDQIIDMLYKASGNLKETIDHLNEVTIINASVSENLVEVNLHNEIKKAKNAVVALINNANLNIINDVPEDCHVMGIRAYVESILLNFTTNAIKYRSEERESFVRFSIIDKRKYIQLIIEDNGLGIDLKKNRQKLFGMYKTFHNHKDSRGIGLFITKNQIEAMEGSIDVESKVNHGTKFIINLKKDEKS</sequence>
<dbReference type="NCBIfam" id="TIGR00229">
    <property type="entry name" value="sensory_box"/>
    <property type="match status" value="5"/>
</dbReference>
<dbReference type="PROSITE" id="PS50113">
    <property type="entry name" value="PAC"/>
    <property type="match status" value="4"/>
</dbReference>
<evidence type="ECO:0000256" key="3">
    <source>
        <dbReference type="ARBA" id="ARBA00022553"/>
    </source>
</evidence>
<dbReference type="SUPFAM" id="SSF55785">
    <property type="entry name" value="PYP-like sensor domain (PAS domain)"/>
    <property type="match status" value="5"/>
</dbReference>
<dbReference type="PROSITE" id="PS50109">
    <property type="entry name" value="HIS_KIN"/>
    <property type="match status" value="1"/>
</dbReference>
<dbReference type="PANTHER" id="PTHR43304">
    <property type="entry name" value="PHYTOCHROME-LIKE PROTEIN CPH1"/>
    <property type="match status" value="1"/>
</dbReference>
<dbReference type="InterPro" id="IPR000014">
    <property type="entry name" value="PAS"/>
</dbReference>
<dbReference type="InterPro" id="IPR004358">
    <property type="entry name" value="Sig_transdc_His_kin-like_C"/>
</dbReference>
<keyword evidence="4" id="KW-0808">Transferase</keyword>
<feature type="domain" description="PAC" evidence="8">
    <location>
        <begin position="462"/>
        <end position="514"/>
    </location>
</feature>
<dbReference type="PRINTS" id="PR00344">
    <property type="entry name" value="BCTRLSENSOR"/>
</dbReference>
<dbReference type="Pfam" id="PF08447">
    <property type="entry name" value="PAS_3"/>
    <property type="match status" value="2"/>
</dbReference>
<dbReference type="Gene3D" id="3.30.565.10">
    <property type="entry name" value="Histidine kinase-like ATPase, C-terminal domain"/>
    <property type="match status" value="1"/>
</dbReference>
<comment type="catalytic activity">
    <reaction evidence="1">
        <text>ATP + protein L-histidine = ADP + protein N-phospho-L-histidine.</text>
        <dbReference type="EC" id="2.7.13.3"/>
    </reaction>
</comment>
<dbReference type="InterPro" id="IPR013655">
    <property type="entry name" value="PAS_fold_3"/>
</dbReference>